<evidence type="ECO:0000313" key="3">
    <source>
        <dbReference type="Proteomes" id="UP000321617"/>
    </source>
</evidence>
<protein>
    <submittedName>
        <fullName evidence="2">Uncharacterized protein</fullName>
    </submittedName>
</protein>
<reference evidence="2 3" key="1">
    <citation type="journal article" date="2013" name="Stand. Genomic Sci.">
        <title>Genomic Encyclopedia of Type Strains, Phase I: The one thousand microbial genomes (KMG-I) project.</title>
        <authorList>
            <person name="Kyrpides N.C."/>
            <person name="Woyke T."/>
            <person name="Eisen J.A."/>
            <person name="Garrity G."/>
            <person name="Lilburn T.G."/>
            <person name="Beck B.J."/>
            <person name="Whitman W.B."/>
            <person name="Hugenholtz P."/>
            <person name="Klenk H.P."/>
        </authorList>
    </citation>
    <scope>NUCLEOTIDE SEQUENCE [LARGE SCALE GENOMIC DNA]</scope>
    <source>
        <strain evidence="2 3">DSM 45044</strain>
    </source>
</reference>
<comment type="caution">
    <text evidence="2">The sequence shown here is derived from an EMBL/GenBank/DDBJ whole genome shotgun (WGS) entry which is preliminary data.</text>
</comment>
<proteinExistence type="predicted"/>
<feature type="transmembrane region" description="Helical" evidence="1">
    <location>
        <begin position="55"/>
        <end position="76"/>
    </location>
</feature>
<evidence type="ECO:0000313" key="2">
    <source>
        <dbReference type="EMBL" id="TWJ14529.1"/>
    </source>
</evidence>
<dbReference type="AlphaFoldDB" id="A0A562V9G8"/>
<dbReference type="Proteomes" id="UP000321617">
    <property type="component" value="Unassembled WGS sequence"/>
</dbReference>
<dbReference type="EMBL" id="VLLL01000005">
    <property type="protein sequence ID" value="TWJ14529.1"/>
    <property type="molecule type" value="Genomic_DNA"/>
</dbReference>
<keyword evidence="3" id="KW-1185">Reference proteome</keyword>
<keyword evidence="1" id="KW-0472">Membrane</keyword>
<sequence>MGDMTDSSAARLGHPGRYWNAVVPFPSRPEIPREPPDLTDAGTFAARAELRDPRWFVPGLLLALAVFAGWFSTVPGSGFPSTPETRRVVLIVLAIVLAVAAVAVWLWDVSTRREAIRSAHAAFLRRGFVVEAHVTPLNVGDESVQWAWLLLDTRLPGERRDHLYAAFDGWLADVSNDRDTHREVAAMVRAAGKVPGERLFGPEGAGAYLVGPLRRRDHHILLPSRREDRETAAVDRSWRIVPVRYT</sequence>
<keyword evidence="1" id="KW-0812">Transmembrane</keyword>
<name>A0A562V9G8_9ACTN</name>
<gene>
    <name evidence="2" type="ORF">LX16_0214</name>
</gene>
<organism evidence="2 3">
    <name type="scientific">Stackebrandtia albiflava</name>
    <dbReference type="NCBI Taxonomy" id="406432"/>
    <lineage>
        <taxon>Bacteria</taxon>
        <taxon>Bacillati</taxon>
        <taxon>Actinomycetota</taxon>
        <taxon>Actinomycetes</taxon>
        <taxon>Glycomycetales</taxon>
        <taxon>Glycomycetaceae</taxon>
        <taxon>Stackebrandtia</taxon>
    </lineage>
</organism>
<keyword evidence="1" id="KW-1133">Transmembrane helix</keyword>
<accession>A0A562V9G8</accession>
<feature type="transmembrane region" description="Helical" evidence="1">
    <location>
        <begin position="88"/>
        <end position="107"/>
    </location>
</feature>
<evidence type="ECO:0000256" key="1">
    <source>
        <dbReference type="SAM" id="Phobius"/>
    </source>
</evidence>